<feature type="non-terminal residue" evidence="1">
    <location>
        <position position="53"/>
    </location>
</feature>
<organism evidence="1 2">
    <name type="scientific">Pleurodeles waltl</name>
    <name type="common">Iberian ribbed newt</name>
    <dbReference type="NCBI Taxonomy" id="8319"/>
    <lineage>
        <taxon>Eukaryota</taxon>
        <taxon>Metazoa</taxon>
        <taxon>Chordata</taxon>
        <taxon>Craniata</taxon>
        <taxon>Vertebrata</taxon>
        <taxon>Euteleostomi</taxon>
        <taxon>Amphibia</taxon>
        <taxon>Batrachia</taxon>
        <taxon>Caudata</taxon>
        <taxon>Salamandroidea</taxon>
        <taxon>Salamandridae</taxon>
        <taxon>Pleurodelinae</taxon>
        <taxon>Pleurodeles</taxon>
    </lineage>
</organism>
<keyword evidence="2" id="KW-1185">Reference proteome</keyword>
<evidence type="ECO:0000313" key="1">
    <source>
        <dbReference type="EMBL" id="KAJ1217213.1"/>
    </source>
</evidence>
<accession>A0AAV7WVU6</accession>
<feature type="non-terminal residue" evidence="1">
    <location>
        <position position="1"/>
    </location>
</feature>
<dbReference type="AlphaFoldDB" id="A0AAV7WVU6"/>
<gene>
    <name evidence="1" type="ORF">NDU88_004808</name>
</gene>
<comment type="caution">
    <text evidence="1">The sequence shown here is derived from an EMBL/GenBank/DDBJ whole genome shotgun (WGS) entry which is preliminary data.</text>
</comment>
<dbReference type="Proteomes" id="UP001066276">
    <property type="component" value="Chromosome 1_1"/>
</dbReference>
<name>A0AAV7WVU6_PLEWA</name>
<reference evidence="1" key="1">
    <citation type="journal article" date="2022" name="bioRxiv">
        <title>Sequencing and chromosome-scale assembly of the giantPleurodeles waltlgenome.</title>
        <authorList>
            <person name="Brown T."/>
            <person name="Elewa A."/>
            <person name="Iarovenko S."/>
            <person name="Subramanian E."/>
            <person name="Araus A.J."/>
            <person name="Petzold A."/>
            <person name="Susuki M."/>
            <person name="Suzuki K.-i.T."/>
            <person name="Hayashi T."/>
            <person name="Toyoda A."/>
            <person name="Oliveira C."/>
            <person name="Osipova E."/>
            <person name="Leigh N.D."/>
            <person name="Simon A."/>
            <person name="Yun M.H."/>
        </authorList>
    </citation>
    <scope>NUCLEOTIDE SEQUENCE</scope>
    <source>
        <strain evidence="1">20211129_DDA</strain>
        <tissue evidence="1">Liver</tissue>
    </source>
</reference>
<dbReference type="EMBL" id="JANPWB010000001">
    <property type="protein sequence ID" value="KAJ1217213.1"/>
    <property type="molecule type" value="Genomic_DNA"/>
</dbReference>
<protein>
    <submittedName>
        <fullName evidence="1">Uncharacterized protein</fullName>
    </submittedName>
</protein>
<evidence type="ECO:0000313" key="2">
    <source>
        <dbReference type="Proteomes" id="UP001066276"/>
    </source>
</evidence>
<sequence>HTTFPLFPPGCGGSPHGINPVLNLQPNLLFSVYATLRAAFPNSLSWCWQHSSV</sequence>
<proteinExistence type="predicted"/>